<evidence type="ECO:0000259" key="3">
    <source>
        <dbReference type="Pfam" id="PF26254"/>
    </source>
</evidence>
<feature type="domain" description="Trs120/TRAPPC9 first Ig-like" evidence="3">
    <location>
        <begin position="535"/>
        <end position="671"/>
    </location>
</feature>
<dbReference type="AlphaFoldDB" id="D2UZZ3"/>
<dbReference type="GO" id="GO:0005802">
    <property type="term" value="C:trans-Golgi network"/>
    <property type="evidence" value="ECO:0007669"/>
    <property type="project" value="TreeGrafter"/>
</dbReference>
<reference evidence="4 5" key="1">
    <citation type="journal article" date="2010" name="Cell">
        <title>The genome of Naegleria gruberi illuminates early eukaryotic versatility.</title>
        <authorList>
            <person name="Fritz-Laylin L.K."/>
            <person name="Prochnik S.E."/>
            <person name="Ginger M.L."/>
            <person name="Dacks J.B."/>
            <person name="Carpenter M.L."/>
            <person name="Field M.C."/>
            <person name="Kuo A."/>
            <person name="Paredez A."/>
            <person name="Chapman J."/>
            <person name="Pham J."/>
            <person name="Shu S."/>
            <person name="Neupane R."/>
            <person name="Cipriano M."/>
            <person name="Mancuso J."/>
            <person name="Tu H."/>
            <person name="Salamov A."/>
            <person name="Lindquist E."/>
            <person name="Shapiro H."/>
            <person name="Lucas S."/>
            <person name="Grigoriev I.V."/>
            <person name="Cande W.Z."/>
            <person name="Fulton C."/>
            <person name="Rokhsar D.S."/>
            <person name="Dawson S.C."/>
        </authorList>
    </citation>
    <scope>NUCLEOTIDE SEQUENCE [LARGE SCALE GENOMIC DNA]</scope>
    <source>
        <strain evidence="4 5">NEG-M</strain>
    </source>
</reference>
<dbReference type="InParanoid" id="D2UZZ3"/>
<evidence type="ECO:0000256" key="1">
    <source>
        <dbReference type="SAM" id="MobiDB-lite"/>
    </source>
</evidence>
<dbReference type="InterPro" id="IPR058565">
    <property type="entry name" value="Ig_TRAPPC9_Trs120_1st"/>
</dbReference>
<dbReference type="PANTHER" id="PTHR21512">
    <property type="entry name" value="TRAFFICKING PROTEIN PARTICLE COMPLEX SUBUNIT 9"/>
    <property type="match status" value="1"/>
</dbReference>
<feature type="compositionally biased region" description="Low complexity" evidence="1">
    <location>
        <begin position="212"/>
        <end position="227"/>
    </location>
</feature>
<dbReference type="eggNOG" id="KOG1953">
    <property type="taxonomic scope" value="Eukaryota"/>
</dbReference>
<dbReference type="InterPro" id="IPR013935">
    <property type="entry name" value="Trs120_TRAPPC9"/>
</dbReference>
<dbReference type="OMA" id="PFANQPW"/>
<name>D2UZZ3_NAEGR</name>
<dbReference type="Proteomes" id="UP000006671">
    <property type="component" value="Unassembled WGS sequence"/>
</dbReference>
<dbReference type="Pfam" id="PF26254">
    <property type="entry name" value="Ig_TRAPPC9-Trs120_1st"/>
    <property type="match status" value="1"/>
</dbReference>
<dbReference type="RefSeq" id="XP_002682761.1">
    <property type="nucleotide sequence ID" value="XM_002682715.1"/>
</dbReference>
<dbReference type="OrthoDB" id="27962at2759"/>
<dbReference type="STRING" id="5762.D2UZZ3"/>
<feature type="region of interest" description="Disordered" evidence="1">
    <location>
        <begin position="209"/>
        <end position="246"/>
    </location>
</feature>
<dbReference type="Pfam" id="PF08626">
    <property type="entry name" value="TRAPPC9-Trs120"/>
    <property type="match status" value="1"/>
</dbReference>
<organism evidence="5">
    <name type="scientific">Naegleria gruberi</name>
    <name type="common">Amoeba</name>
    <dbReference type="NCBI Taxonomy" id="5762"/>
    <lineage>
        <taxon>Eukaryota</taxon>
        <taxon>Discoba</taxon>
        <taxon>Heterolobosea</taxon>
        <taxon>Tetramitia</taxon>
        <taxon>Eutetramitia</taxon>
        <taxon>Vahlkampfiidae</taxon>
        <taxon>Naegleria</taxon>
    </lineage>
</organism>
<accession>D2UZZ3</accession>
<dbReference type="Pfam" id="PF26280">
    <property type="entry name" value="Ig_TRAPPC9-Trs120_2nd"/>
    <property type="match status" value="1"/>
</dbReference>
<keyword evidence="5" id="KW-1185">Reference proteome</keyword>
<feature type="domain" description="Trs120/TRAPPC9 N-terminal" evidence="2">
    <location>
        <begin position="13"/>
        <end position="245"/>
    </location>
</feature>
<dbReference type="EMBL" id="GG738846">
    <property type="protein sequence ID" value="EFC50017.1"/>
    <property type="molecule type" value="Genomic_DNA"/>
</dbReference>
<evidence type="ECO:0000259" key="2">
    <source>
        <dbReference type="Pfam" id="PF08626"/>
    </source>
</evidence>
<feature type="compositionally biased region" description="Polar residues" evidence="1">
    <location>
        <begin position="231"/>
        <end position="245"/>
    </location>
</feature>
<evidence type="ECO:0000313" key="4">
    <source>
        <dbReference type="EMBL" id="EFC50017.1"/>
    </source>
</evidence>
<dbReference type="InterPro" id="IPR058563">
    <property type="entry name" value="Trs120_TRAPPC9_N"/>
</dbReference>
<sequence>MSSIDVVGCQLGVVTNTLIRIAIFPIGKINASTFKKFVSMIQACDSKPIKSLTRFRDDNLKSPFQKQDWSRSVLKFQFVDETSINTGYSDFHQYRNVHGVIGIMSCLSEESVASGFTKYKKQKLQLYGKNIVGRCFAVEQDPETMAPEDEELVVIPNQDENHVGCHIDYLFSDLARQILIRFEKIVSNPSAYFNELSNTYLMTSPSGLFPTSNNSSNNTKKPATPAKTKVDTQTIPTSQSSTNLSLGDEKNLQNMKLFADSSLLICDYEDAMTTYQEISNICKMQLNNTTSAAINYPLYQAGAAEGMASIIFVKSRLAQKSEVDSSIVQQIYDLIQESIQFYEKSKKKDLLVETYIKMAVFISGYCEKKKRKEALDCLTKAVQSADSLTTQEKIVVSGFAAKICKQMKCKRKFGFFLRQVAVLHHELCNQGVSIRLGSQFMDAYNIPIELTSRTEWKTKKNFSLKGWHFIQMDVIKSMIDFAQSMSPADYCTEIQFRFYLLSEYGQIMSKTTQEEHLKRILSVSHQIPKGINILLKPLPIIKMVAPQKLPSHLEPKSLEIKDNRPQLFIYSPFDKKDERLVTLNWAKNETAQTLVEFYNPYKIDLRLKNVSVKYKPEISPINESGEPICDVFVHSAVVASGQSQKVFVATKPRAVGSIILDSIGIEFEEGRFKSPVYLPITTQHLVNEKKERRDYDITVVETVPLLNVTLSTPQLSLVDGETTTLFAKLHNTGNCEITFLEITFNNQTANTVSIKDEIIKKYLPLVPDADVVTIPIEVVGVWKGSSDLGIINIHIKYGIEKQDPNEKSYYREMDLSIKTTVMRAVAVEDCITVNESFNKKIVAKIHNYSNSSFMLLSSLSQHLKDEQFDTGIPFGAQSTKMILVDPSILHDINFEDLNIPYTSDINRYKGTIANAMRWKSYVNTIGIVGCKKESEEVKQNSQSKERVHSRKQTIISAPPIMNEFLNIKQEMIANVNNQIIGHKELAIQQVPVQLGISEQVEFTINVTLSSVNNQQILNKIASLILRVYQDGENGTRIPATNRQFCYSGRLNTCLELTSSSPSQITLKLFFLEKGTFKLSVLCNDEQTQDMLTSPIEAVLVIK</sequence>
<evidence type="ECO:0000313" key="5">
    <source>
        <dbReference type="Proteomes" id="UP000006671"/>
    </source>
</evidence>
<dbReference type="KEGG" id="ngr:NAEGRDRAFT_77990"/>
<dbReference type="VEuPathDB" id="AmoebaDB:NAEGRDRAFT_77990"/>
<dbReference type="GeneID" id="8858935"/>
<proteinExistence type="predicted"/>
<gene>
    <name evidence="4" type="ORF">NAEGRDRAFT_77990</name>
</gene>
<dbReference type="PANTHER" id="PTHR21512:SF5">
    <property type="entry name" value="TRAFFICKING PROTEIN PARTICLE COMPLEX SUBUNIT 9"/>
    <property type="match status" value="1"/>
</dbReference>
<protein>
    <submittedName>
        <fullName evidence="4">Uncharacterized protein</fullName>
    </submittedName>
</protein>